<accession>A0A2S7U0B0</accession>
<dbReference type="Pfam" id="PF13875">
    <property type="entry name" value="DUF4202"/>
    <property type="match status" value="1"/>
</dbReference>
<dbReference type="AlphaFoldDB" id="A0A2S7U0B0"/>
<proteinExistence type="predicted"/>
<evidence type="ECO:0000313" key="2">
    <source>
        <dbReference type="Proteomes" id="UP000239907"/>
    </source>
</evidence>
<reference evidence="1 2" key="1">
    <citation type="submission" date="2016-12" db="EMBL/GenBank/DDBJ databases">
        <title>Study of bacterial adaptation to deep sea.</title>
        <authorList>
            <person name="Song J."/>
            <person name="Yoshizawa S."/>
            <person name="Kogure K."/>
        </authorList>
    </citation>
    <scope>NUCLEOTIDE SEQUENCE [LARGE SCALE GENOMIC DNA]</scope>
    <source>
        <strain evidence="1 2">SAORIC-165</strain>
    </source>
</reference>
<dbReference type="InterPro" id="IPR025255">
    <property type="entry name" value="DUF4202"/>
</dbReference>
<dbReference type="EMBL" id="MQWA01000001">
    <property type="protein sequence ID" value="PQJ28020.1"/>
    <property type="molecule type" value="Genomic_DNA"/>
</dbReference>
<protein>
    <recommendedName>
        <fullName evidence="3">DUF4202 domain-containing protein</fullName>
    </recommendedName>
</protein>
<keyword evidence="2" id="KW-1185">Reference proteome</keyword>
<evidence type="ECO:0008006" key="3">
    <source>
        <dbReference type="Google" id="ProtNLM"/>
    </source>
</evidence>
<evidence type="ECO:0000313" key="1">
    <source>
        <dbReference type="EMBL" id="PQJ28020.1"/>
    </source>
</evidence>
<dbReference type="RefSeq" id="WP_105042516.1">
    <property type="nucleotide sequence ID" value="NZ_MQWA01000001.1"/>
</dbReference>
<name>A0A2S7U0B0_9BACT</name>
<dbReference type="Proteomes" id="UP000239907">
    <property type="component" value="Unassembled WGS sequence"/>
</dbReference>
<comment type="caution">
    <text evidence="1">The sequence shown here is derived from an EMBL/GenBank/DDBJ whole genome shotgun (WGS) entry which is preliminary data.</text>
</comment>
<dbReference type="PANTHER" id="PTHR41729:SF1">
    <property type="entry name" value="GLUTAMYL-TRNA SYNTHETASE"/>
    <property type="match status" value="1"/>
</dbReference>
<dbReference type="OrthoDB" id="9799165at2"/>
<sequence>MEKDALFEVAFEKFDAANSLDPRQWLVDGKSYPQECFFAEQHTKWILKLDPDASDALLLASRCQHICRWEIPRKSYPMDRAGYLAWRSDLKKFHAEKAGTILKDIGFDEDTVCRVQQLNLKKNLQNDSECQMLEDALCLTFMEYQFDDLIAGTEEEKMIKIVQRTWGKMSERGHQEALKLNLSETALTVVQKALAS</sequence>
<gene>
    <name evidence="1" type="ORF">BSZ32_05570</name>
</gene>
<dbReference type="PANTHER" id="PTHR41729">
    <property type="entry name" value="GLUTAMYL-TRNA SYNTHETASE"/>
    <property type="match status" value="1"/>
</dbReference>
<organism evidence="1 2">
    <name type="scientific">Rubritalea profundi</name>
    <dbReference type="NCBI Taxonomy" id="1658618"/>
    <lineage>
        <taxon>Bacteria</taxon>
        <taxon>Pseudomonadati</taxon>
        <taxon>Verrucomicrobiota</taxon>
        <taxon>Verrucomicrobiia</taxon>
        <taxon>Verrucomicrobiales</taxon>
        <taxon>Rubritaleaceae</taxon>
        <taxon>Rubritalea</taxon>
    </lineage>
</organism>